<reference evidence="1 2" key="1">
    <citation type="submission" date="2021-02" db="EMBL/GenBank/DDBJ databases">
        <title>Actinophytocola xerophila sp. nov., isolated from soil of cotton cropping field.</title>
        <authorList>
            <person name="Huang R."/>
            <person name="Chen X."/>
            <person name="Ge X."/>
            <person name="Liu W."/>
        </authorList>
    </citation>
    <scope>NUCLEOTIDE SEQUENCE [LARGE SCALE GENOMIC DNA]</scope>
    <source>
        <strain evidence="1 2">S1-96</strain>
    </source>
</reference>
<dbReference type="EMBL" id="JAFFZE010000022">
    <property type="protein sequence ID" value="MCT2586852.1"/>
    <property type="molecule type" value="Genomic_DNA"/>
</dbReference>
<protein>
    <submittedName>
        <fullName evidence="1">Uncharacterized protein</fullName>
    </submittedName>
</protein>
<sequence>MVEVWELAAEEPVEFGAPPDVTPGHVIEGVEAGEAGGRLVVEAWVPESLRLVAAAMTITPLGQEQRVVEPWVSATEFVATTRTPPAAEFWTDQVGASLGTPVVWRALGGTTPRQEGQDYDGCFLQRPDKLPTTRGGVLCLLGPASVSFRWDGADRALWAAVRRSASALDGVRTGNCAMSPEDWTTFLDTGRLPAIDRLRP</sequence>
<dbReference type="Proteomes" id="UP001156441">
    <property type="component" value="Unassembled WGS sequence"/>
</dbReference>
<proteinExistence type="predicted"/>
<accession>A0ABT2JG47</accession>
<gene>
    <name evidence="1" type="ORF">JT362_27395</name>
</gene>
<organism evidence="1 2">
    <name type="scientific">Actinophytocola gossypii</name>
    <dbReference type="NCBI Taxonomy" id="2812003"/>
    <lineage>
        <taxon>Bacteria</taxon>
        <taxon>Bacillati</taxon>
        <taxon>Actinomycetota</taxon>
        <taxon>Actinomycetes</taxon>
        <taxon>Pseudonocardiales</taxon>
        <taxon>Pseudonocardiaceae</taxon>
    </lineage>
</organism>
<evidence type="ECO:0000313" key="1">
    <source>
        <dbReference type="EMBL" id="MCT2586852.1"/>
    </source>
</evidence>
<comment type="caution">
    <text evidence="1">The sequence shown here is derived from an EMBL/GenBank/DDBJ whole genome shotgun (WGS) entry which is preliminary data.</text>
</comment>
<keyword evidence="2" id="KW-1185">Reference proteome</keyword>
<evidence type="ECO:0000313" key="2">
    <source>
        <dbReference type="Proteomes" id="UP001156441"/>
    </source>
</evidence>
<dbReference type="RefSeq" id="WP_260194717.1">
    <property type="nucleotide sequence ID" value="NZ_JAFFZE010000022.1"/>
</dbReference>
<name>A0ABT2JG47_9PSEU</name>